<sequence length="382" mass="43844">MKILLVSTQDYIHHPVPSRHHYIFEELATRHEVHVPHFHVSNGPERPTRLHVHEATLFPFKSPVLHYTTNAPYHAAVMNRIIKENEIDVVVAGHLLAGTAVIRAAQKREIPVVFDLKDWLPDSAAAYYHNPLLKDTIYKTVWAITRYNLDHSTAITTVSPSLVDRLKEHGYSSQLITNGVNTDYFKPMDDSAKREVLGIPEDTFVVGFSGSIERFFDLEWVIKSFKKVLAFHENSVLLIVGGSLFTTYDQELKILAERLGLKDKIIFTGTVPYPEMPEYVACMDVCLIPFSSATWDNIALPNKFFEYSACGKPILSTPVPDVMKIAQENYIVYRSEEEFLEQIKDLIQTPRRYDLDLSDYSWKVKAQEFEDLFTRLLRNGRS</sequence>
<dbReference type="KEGG" id="maqe:RJ40_07055"/>
<feature type="domain" description="Glycosyltransferase subfamily 4-like N-terminal" evidence="1">
    <location>
        <begin position="23"/>
        <end position="183"/>
    </location>
</feature>
<evidence type="ECO:0000259" key="1">
    <source>
        <dbReference type="Pfam" id="PF13439"/>
    </source>
</evidence>
<reference evidence="2" key="1">
    <citation type="journal article" date="2001" name="Int. J. Syst. Evol. Microbiol.">
        <title>Methanofollis aquaemaris sp. nov., a methanogen isolated from an aquaculture fish pond.</title>
        <authorList>
            <person name="Lai M.C."/>
            <person name="Chen S.C."/>
        </authorList>
    </citation>
    <scope>NUCLEOTIDE SEQUENCE</scope>
    <source>
        <strain evidence="2">N2F9704</strain>
    </source>
</reference>
<dbReference type="Pfam" id="PF13692">
    <property type="entry name" value="Glyco_trans_1_4"/>
    <property type="match status" value="1"/>
</dbReference>
<dbReference type="Proteomes" id="UP001042704">
    <property type="component" value="Chromosome"/>
</dbReference>
<dbReference type="RefSeq" id="WP_265580166.1">
    <property type="nucleotide sequence ID" value="NZ_CP036172.1"/>
</dbReference>
<name>A0A8A3S4T0_9EURY</name>
<accession>A0A8A3S4T0</accession>
<dbReference type="GeneID" id="76424109"/>
<dbReference type="Pfam" id="PF13439">
    <property type="entry name" value="Glyco_transf_4"/>
    <property type="match status" value="1"/>
</dbReference>
<keyword evidence="3" id="KW-1185">Reference proteome</keyword>
<dbReference type="CDD" id="cd03794">
    <property type="entry name" value="GT4_WbuB-like"/>
    <property type="match status" value="1"/>
</dbReference>
<evidence type="ECO:0000313" key="3">
    <source>
        <dbReference type="Proteomes" id="UP001042704"/>
    </source>
</evidence>
<dbReference type="InterPro" id="IPR028098">
    <property type="entry name" value="Glyco_trans_4-like_N"/>
</dbReference>
<dbReference type="PANTHER" id="PTHR45947">
    <property type="entry name" value="SULFOQUINOVOSYL TRANSFERASE SQD2"/>
    <property type="match status" value="1"/>
</dbReference>
<dbReference type="Gene3D" id="3.40.50.2000">
    <property type="entry name" value="Glycogen Phosphorylase B"/>
    <property type="match status" value="2"/>
</dbReference>
<dbReference type="PANTHER" id="PTHR45947:SF3">
    <property type="entry name" value="SULFOQUINOVOSYL TRANSFERASE SQD2"/>
    <property type="match status" value="1"/>
</dbReference>
<dbReference type="AlphaFoldDB" id="A0A8A3S4T0"/>
<dbReference type="EMBL" id="CP036172">
    <property type="protein sequence ID" value="QSZ67277.1"/>
    <property type="molecule type" value="Genomic_DNA"/>
</dbReference>
<gene>
    <name evidence="2" type="ORF">RJ40_07055</name>
</gene>
<protein>
    <submittedName>
        <fullName evidence="2">Glycosyltransferase WbuB</fullName>
    </submittedName>
</protein>
<organism evidence="2 3">
    <name type="scientific">Methanofollis aquaemaris</name>
    <dbReference type="NCBI Taxonomy" id="126734"/>
    <lineage>
        <taxon>Archaea</taxon>
        <taxon>Methanobacteriati</taxon>
        <taxon>Methanobacteriota</taxon>
        <taxon>Stenosarchaea group</taxon>
        <taxon>Methanomicrobia</taxon>
        <taxon>Methanomicrobiales</taxon>
        <taxon>Methanomicrobiaceae</taxon>
        <taxon>Methanofollis</taxon>
    </lineage>
</organism>
<dbReference type="GO" id="GO:0016758">
    <property type="term" value="F:hexosyltransferase activity"/>
    <property type="evidence" value="ECO:0007669"/>
    <property type="project" value="TreeGrafter"/>
</dbReference>
<evidence type="ECO:0000313" key="2">
    <source>
        <dbReference type="EMBL" id="QSZ67277.1"/>
    </source>
</evidence>
<dbReference type="SUPFAM" id="SSF53756">
    <property type="entry name" value="UDP-Glycosyltransferase/glycogen phosphorylase"/>
    <property type="match status" value="1"/>
</dbReference>
<dbReference type="InterPro" id="IPR050194">
    <property type="entry name" value="Glycosyltransferase_grp1"/>
</dbReference>
<reference evidence="2" key="2">
    <citation type="submission" date="2019-02" db="EMBL/GenBank/DDBJ databases">
        <authorList>
            <person name="Chen S.-C."/>
            <person name="Chien H.-H."/>
            <person name="Lai M.-C."/>
        </authorList>
    </citation>
    <scope>NUCLEOTIDE SEQUENCE</scope>
    <source>
        <strain evidence="2">N2F9704</strain>
    </source>
</reference>
<proteinExistence type="predicted"/>